<sequence length="81" mass="9216">MSSCRGGEKIALCYCQRTLELQMNDVPDFSTSMVGKKPVLGQIDGMEYRLIAGFKRAIHRWSISEFLEHGQEKPIVKVENL</sequence>
<proteinExistence type="predicted"/>
<gene>
    <name evidence="1" type="ORF">AVEN_223849_1</name>
</gene>
<comment type="caution">
    <text evidence="1">The sequence shown here is derived from an EMBL/GenBank/DDBJ whole genome shotgun (WGS) entry which is preliminary data.</text>
</comment>
<evidence type="ECO:0000313" key="2">
    <source>
        <dbReference type="Proteomes" id="UP000499080"/>
    </source>
</evidence>
<dbReference type="EMBL" id="BGPR01045641">
    <property type="protein sequence ID" value="GBO22555.1"/>
    <property type="molecule type" value="Genomic_DNA"/>
</dbReference>
<organism evidence="1 2">
    <name type="scientific">Araneus ventricosus</name>
    <name type="common">Orbweaver spider</name>
    <name type="synonym">Epeira ventricosa</name>
    <dbReference type="NCBI Taxonomy" id="182803"/>
    <lineage>
        <taxon>Eukaryota</taxon>
        <taxon>Metazoa</taxon>
        <taxon>Ecdysozoa</taxon>
        <taxon>Arthropoda</taxon>
        <taxon>Chelicerata</taxon>
        <taxon>Arachnida</taxon>
        <taxon>Araneae</taxon>
        <taxon>Araneomorphae</taxon>
        <taxon>Entelegynae</taxon>
        <taxon>Araneoidea</taxon>
        <taxon>Araneidae</taxon>
        <taxon>Araneus</taxon>
    </lineage>
</organism>
<dbReference type="AlphaFoldDB" id="A0A4Y2VBA2"/>
<evidence type="ECO:0000313" key="1">
    <source>
        <dbReference type="EMBL" id="GBO22555.1"/>
    </source>
</evidence>
<name>A0A4Y2VBA2_ARAVE</name>
<keyword evidence="2" id="KW-1185">Reference proteome</keyword>
<protein>
    <submittedName>
        <fullName evidence="1">Uncharacterized protein</fullName>
    </submittedName>
</protein>
<reference evidence="1 2" key="1">
    <citation type="journal article" date="2019" name="Sci. Rep.">
        <title>Orb-weaving spider Araneus ventricosus genome elucidates the spidroin gene catalogue.</title>
        <authorList>
            <person name="Kono N."/>
            <person name="Nakamura H."/>
            <person name="Ohtoshi R."/>
            <person name="Moran D.A.P."/>
            <person name="Shinohara A."/>
            <person name="Yoshida Y."/>
            <person name="Fujiwara M."/>
            <person name="Mori M."/>
            <person name="Tomita M."/>
            <person name="Arakawa K."/>
        </authorList>
    </citation>
    <scope>NUCLEOTIDE SEQUENCE [LARGE SCALE GENOMIC DNA]</scope>
</reference>
<dbReference type="Proteomes" id="UP000499080">
    <property type="component" value="Unassembled WGS sequence"/>
</dbReference>
<accession>A0A4Y2VBA2</accession>